<accession>A0A7M1QTF6</accession>
<dbReference type="PANTHER" id="PTHR43179:SF12">
    <property type="entry name" value="GALACTOFURANOSYLTRANSFERASE GLFT2"/>
    <property type="match status" value="1"/>
</dbReference>
<keyword evidence="5" id="KW-0812">Transmembrane</keyword>
<keyword evidence="5" id="KW-0472">Membrane</keyword>
<feature type="transmembrane region" description="Helical" evidence="5">
    <location>
        <begin position="363"/>
        <end position="383"/>
    </location>
</feature>
<protein>
    <submittedName>
        <fullName evidence="6">Glycosyltransferase</fullName>
    </submittedName>
</protein>
<dbReference type="SUPFAM" id="SSF53448">
    <property type="entry name" value="Nucleotide-diphospho-sugar transferases"/>
    <property type="match status" value="1"/>
</dbReference>
<feature type="transmembrane region" description="Helical" evidence="5">
    <location>
        <begin position="530"/>
        <end position="556"/>
    </location>
</feature>
<keyword evidence="4 6" id="KW-0808">Transferase</keyword>
<feature type="transmembrane region" description="Helical" evidence="5">
    <location>
        <begin position="473"/>
        <end position="494"/>
    </location>
</feature>
<keyword evidence="5" id="KW-1133">Transmembrane helix</keyword>
<dbReference type="AlphaFoldDB" id="A0A7M1QTF6"/>
<comment type="similarity">
    <text evidence="2">Belongs to the glycosyltransferase 2 family.</text>
</comment>
<dbReference type="PANTHER" id="PTHR43179">
    <property type="entry name" value="RHAMNOSYLTRANSFERASE WBBL"/>
    <property type="match status" value="1"/>
</dbReference>
<name>A0A7M1QTF6_9ACTO</name>
<dbReference type="Pfam" id="PF13641">
    <property type="entry name" value="Glyco_tranf_2_3"/>
    <property type="match status" value="1"/>
</dbReference>
<evidence type="ECO:0000313" key="6">
    <source>
        <dbReference type="EMBL" id="QOR45188.1"/>
    </source>
</evidence>
<evidence type="ECO:0000256" key="1">
    <source>
        <dbReference type="ARBA" id="ARBA00004776"/>
    </source>
</evidence>
<dbReference type="EMBL" id="CP063213">
    <property type="protein sequence ID" value="QOR45188.1"/>
    <property type="molecule type" value="Genomic_DNA"/>
</dbReference>
<keyword evidence="7" id="KW-1185">Reference proteome</keyword>
<proteinExistence type="inferred from homology"/>
<feature type="transmembrane region" description="Helical" evidence="5">
    <location>
        <begin position="600"/>
        <end position="623"/>
    </location>
</feature>
<keyword evidence="3" id="KW-0328">Glycosyltransferase</keyword>
<reference evidence="6 7" key="1">
    <citation type="submission" date="2020-10" db="EMBL/GenBank/DDBJ databases">
        <title>Trueperella pecoris sp. nov. isolated from bovine and porcine specimens.</title>
        <authorList>
            <person name="Schoenecker L."/>
            <person name="Schnydrig P."/>
            <person name="Brodard I."/>
            <person name="Thomann A."/>
            <person name="Hemphill A."/>
            <person name="Rodriguez-Campos S."/>
            <person name="Perreten V."/>
            <person name="Jores J."/>
            <person name="Kittl S."/>
        </authorList>
    </citation>
    <scope>NUCLEOTIDE SEQUENCE [LARGE SCALE GENOMIC DNA]</scope>
    <source>
        <strain evidence="6 7">15A0121</strain>
    </source>
</reference>
<feature type="transmembrane region" description="Helical" evidence="5">
    <location>
        <begin position="501"/>
        <end position="518"/>
    </location>
</feature>
<evidence type="ECO:0000256" key="2">
    <source>
        <dbReference type="ARBA" id="ARBA00006739"/>
    </source>
</evidence>
<feature type="transmembrane region" description="Helical" evidence="5">
    <location>
        <begin position="665"/>
        <end position="688"/>
    </location>
</feature>
<comment type="pathway">
    <text evidence="1">Cell wall biogenesis; cell wall polysaccharide biosynthesis.</text>
</comment>
<organism evidence="6 7">
    <name type="scientific">Trueperella pecoris</name>
    <dbReference type="NCBI Taxonomy" id="2733571"/>
    <lineage>
        <taxon>Bacteria</taxon>
        <taxon>Bacillati</taxon>
        <taxon>Actinomycetota</taxon>
        <taxon>Actinomycetes</taxon>
        <taxon>Actinomycetales</taxon>
        <taxon>Actinomycetaceae</taxon>
        <taxon>Trueperella</taxon>
    </lineage>
</organism>
<feature type="transmembrane region" description="Helical" evidence="5">
    <location>
        <begin position="240"/>
        <end position="264"/>
    </location>
</feature>
<feature type="transmembrane region" description="Helical" evidence="5">
    <location>
        <begin position="443"/>
        <end position="467"/>
    </location>
</feature>
<dbReference type="Proteomes" id="UP000595053">
    <property type="component" value="Chromosome"/>
</dbReference>
<dbReference type="InterPro" id="IPR029044">
    <property type="entry name" value="Nucleotide-diphossugar_trans"/>
</dbReference>
<sequence length="983" mass="103456">MTREKVTAIVVCHGRDLSFFADTLRALQAQIHQPEAVVVLVPSMEERFVSPVRECFGLEDQRVHITPASGANLAQMLAGADFHDADWLWLLHADSAPAERALDALLRAGEGSNRIAVVGPKQIAWETAPAPVLLEVGIRATRSGRRVPEVEPGERDQGQYDSRTDVLAVGTAGALVRRSAWDELGGLDPFLGPFGDGLEFSRRARRAGYRVVVEPQAVVRHGRSGLGGDRSFAELRRAQIYNALIAARPGAVVVNILGFFLLAFARSAARLVVKEPGLAWAELKAGLSVVTMVDDVVRGRRRLAQVSTVGPEALSALEAKPADIRHARRESRRSAKEAKILAERPDPLTIKARADLARHSRNGALITAAVSVLAAVAFFLPVFSSGVLAGGGLAADRTQAPDLARIIWTGWLNSGDGLPYAVDPLWAVLLPFLFVGHPFGMTLGALATGVLYLAMPAAALGAYLAAGRLTTSWVVRTVLSLAWIVAPSFGAALWSGQIGAVVSHVLLPVAVFAIAGAWRGSARNLGLAALVFGALAAAAPVFGLVAVLVAVLGLFLRPGQRKRWLWIPAPALAMLAPTLRGGLSPDLLFAQAGVPTRDQFVLDTGLAAAPLIVVVAVAALALVRLHRMWQIRLGWLISAAGLVVVALAPFAQVGRELVPGGYVTLGASTAVGYSIAWLGLWVSIVAGADRLRTAMRRRSFGLIQITGGLAMVALPLAVVAMGGRWVALAAGEPELGARTPVVPALAEEAFSRNERVLSLTLTSEGMTAELWRGAGMELHEFTMARGLNEAAAVAAGATADAANIDFGDAVAGLFAGTAQAATALADHAINIVLVPPLADGDSPEFRAQLVGRLHTVPGLQYVTTGEAGTFWRVAQETRRISADGATLTDGLLGARGSIDPGQARTLTLAERADARWRATVGGTELEAGQGWNQTWAVPAGMSGKLTVSFVDPVNRGLVVAQLATMLASFVVTLPLRRRVGGIE</sequence>
<evidence type="ECO:0000256" key="4">
    <source>
        <dbReference type="ARBA" id="ARBA00022679"/>
    </source>
</evidence>
<dbReference type="GO" id="GO:0016757">
    <property type="term" value="F:glycosyltransferase activity"/>
    <property type="evidence" value="ECO:0007669"/>
    <property type="project" value="UniProtKB-KW"/>
</dbReference>
<feature type="transmembrane region" description="Helical" evidence="5">
    <location>
        <begin position="700"/>
        <end position="723"/>
    </location>
</feature>
<gene>
    <name evidence="6" type="ORF">INS88_07850</name>
</gene>
<evidence type="ECO:0000256" key="3">
    <source>
        <dbReference type="ARBA" id="ARBA00022676"/>
    </source>
</evidence>
<evidence type="ECO:0000256" key="5">
    <source>
        <dbReference type="SAM" id="Phobius"/>
    </source>
</evidence>
<evidence type="ECO:0000313" key="7">
    <source>
        <dbReference type="Proteomes" id="UP000595053"/>
    </source>
</evidence>
<feature type="transmembrane region" description="Helical" evidence="5">
    <location>
        <begin position="635"/>
        <end position="653"/>
    </location>
</feature>
<dbReference type="Gene3D" id="3.90.550.10">
    <property type="entry name" value="Spore Coat Polysaccharide Biosynthesis Protein SpsA, Chain A"/>
    <property type="match status" value="1"/>
</dbReference>